<accession>A0ABW6ZGY8</accession>
<proteinExistence type="predicted"/>
<feature type="region of interest" description="Disordered" evidence="1">
    <location>
        <begin position="46"/>
        <end position="68"/>
    </location>
</feature>
<dbReference type="Proteomes" id="UP001604043">
    <property type="component" value="Unassembled WGS sequence"/>
</dbReference>
<sequence>MTPITTHQNTLSSAESRRQLDESIERAMERNKGELEAVREKSARLRALREASEREAPAAPPPKRRRKA</sequence>
<dbReference type="EMBL" id="JBAFUR010000002">
    <property type="protein sequence ID" value="MFG1252557.1"/>
    <property type="molecule type" value="Genomic_DNA"/>
</dbReference>
<feature type="compositionally biased region" description="Basic and acidic residues" evidence="1">
    <location>
        <begin position="46"/>
        <end position="56"/>
    </location>
</feature>
<gene>
    <name evidence="2" type="ORF">V5F30_10110</name>
</gene>
<evidence type="ECO:0000313" key="2">
    <source>
        <dbReference type="EMBL" id="MFG1252557.1"/>
    </source>
</evidence>
<evidence type="ECO:0000256" key="1">
    <source>
        <dbReference type="SAM" id="MobiDB-lite"/>
    </source>
</evidence>
<name>A0ABW6ZGY8_9HYPH</name>
<organism evidence="2 3">
    <name type="scientific">Xanthobacter aminoxidans</name>
    <dbReference type="NCBI Taxonomy" id="186280"/>
    <lineage>
        <taxon>Bacteria</taxon>
        <taxon>Pseudomonadati</taxon>
        <taxon>Pseudomonadota</taxon>
        <taxon>Alphaproteobacteria</taxon>
        <taxon>Hyphomicrobiales</taxon>
        <taxon>Xanthobacteraceae</taxon>
        <taxon>Xanthobacter</taxon>
    </lineage>
</organism>
<comment type="caution">
    <text evidence="2">The sequence shown here is derived from an EMBL/GenBank/DDBJ whole genome shotgun (WGS) entry which is preliminary data.</text>
</comment>
<protein>
    <recommendedName>
        <fullName evidence="4">Transcriptional regulator</fullName>
    </recommendedName>
</protein>
<dbReference type="RefSeq" id="WP_024278119.1">
    <property type="nucleotide sequence ID" value="NZ_JAMJXC010000005.1"/>
</dbReference>
<evidence type="ECO:0008006" key="4">
    <source>
        <dbReference type="Google" id="ProtNLM"/>
    </source>
</evidence>
<evidence type="ECO:0000313" key="3">
    <source>
        <dbReference type="Proteomes" id="UP001604043"/>
    </source>
</evidence>
<keyword evidence="3" id="KW-1185">Reference proteome</keyword>
<reference evidence="2 3" key="1">
    <citation type="submission" date="2024-02" db="EMBL/GenBank/DDBJ databases">
        <title>Expansion and revision of Xanthobacter and proposal of Roseixanthobacter gen. nov.</title>
        <authorList>
            <person name="Soltysiak M.P.M."/>
            <person name="Jalihal A."/>
            <person name="Ory A."/>
            <person name="Chrisophersen C."/>
            <person name="Lee A.D."/>
            <person name="Boulton J."/>
            <person name="Springer M."/>
        </authorList>
    </citation>
    <scope>NUCLEOTIDE SEQUENCE [LARGE SCALE GENOMIC DNA]</scope>
    <source>
        <strain evidence="2 3">CB5</strain>
    </source>
</reference>